<reference evidence="2 3" key="1">
    <citation type="submission" date="2019-04" db="EMBL/GenBank/DDBJ databases">
        <title>High contiguity whole genome sequence and gene annotation resource for two Venturia nashicola isolates.</title>
        <authorList>
            <person name="Prokchorchik M."/>
            <person name="Won K."/>
            <person name="Lee Y."/>
            <person name="Choi E.D."/>
            <person name="Segonzac C."/>
            <person name="Sohn K.H."/>
        </authorList>
    </citation>
    <scope>NUCLEOTIDE SEQUENCE [LARGE SCALE GENOMIC DNA]</scope>
    <source>
        <strain evidence="2 3">PRI2</strain>
    </source>
</reference>
<dbReference type="EMBL" id="SNSC02000022">
    <property type="protein sequence ID" value="TID14537.1"/>
    <property type="molecule type" value="Genomic_DNA"/>
</dbReference>
<dbReference type="PANTHER" id="PTHR24148:SF73">
    <property type="entry name" value="HET DOMAIN PROTEIN (AFU_ORTHOLOGUE AFUA_8G01020)"/>
    <property type="match status" value="1"/>
</dbReference>
<keyword evidence="3" id="KW-1185">Reference proteome</keyword>
<sequence>MYSLLRLFLGVLVGEKRNVDISKSVYQPLTCNDTIRVLIIEPGALETPIRCRLAHQRLGEKLPYEALSYVWGPESPAYEITVNGNVFVIRENLYHALQQLRLETRSRMLWVDAISINQKDVPERNHQVQQMKRIYESANRTLVWLGRPQIKDQNAAQLLLGAEEANQKDPKIDVVKFITDQLCPIVSSCSMNKALSAFFSNDWFTRVWIIQEFAVASDVRFVYGRTELASATVHSAAIAGYSNANNMYYSLGYTTYQRRKIFRLRDIQRNNLRRYPLASLLYMTFGKVEASDPRDYIFSLLGLVEDAERDLVSVDYDASIKTVYIKTMTQCIIHDPQRTFDLLSLVGYFPRRRFRKSLPSWVPDFSSPFGSRRSFSNKGDFSASLRSEIGIVVGGKILTIQGRIVDTTETCLDYPFGTHEEVSPSDWRTWHQRCRDLGTDAGVFYETADFEEVWWRLLVCDRYFDLSVQKYKTAREGYLTYYLDPEILHQEYITDQDCTRRDAEFLDMQKRYSRTKRLTSSDLNFCSTRKGLLGWLPQAAKEGDNICIFAGANAPFVIRDRRNGTYELLGDAYIHGIMYGEALQWEDSEWKDIKLT</sequence>
<dbReference type="PANTHER" id="PTHR24148">
    <property type="entry name" value="ANKYRIN REPEAT DOMAIN-CONTAINING PROTEIN 39 HOMOLOG-RELATED"/>
    <property type="match status" value="1"/>
</dbReference>
<evidence type="ECO:0000313" key="2">
    <source>
        <dbReference type="EMBL" id="TID14537.1"/>
    </source>
</evidence>
<dbReference type="AlphaFoldDB" id="A0A4Z1NGQ1"/>
<dbReference type="Proteomes" id="UP000298493">
    <property type="component" value="Unassembled WGS sequence"/>
</dbReference>
<evidence type="ECO:0000259" key="1">
    <source>
        <dbReference type="Pfam" id="PF06985"/>
    </source>
</evidence>
<gene>
    <name evidence="2" type="ORF">E6O75_ATG08683</name>
</gene>
<dbReference type="OrthoDB" id="2157530at2759"/>
<dbReference type="Pfam" id="PF26639">
    <property type="entry name" value="Het-6_barrel"/>
    <property type="match status" value="1"/>
</dbReference>
<evidence type="ECO:0000313" key="3">
    <source>
        <dbReference type="Proteomes" id="UP000298493"/>
    </source>
</evidence>
<proteinExistence type="predicted"/>
<dbReference type="InterPro" id="IPR052895">
    <property type="entry name" value="HetReg/Transcr_Mod"/>
</dbReference>
<dbReference type="Pfam" id="PF06985">
    <property type="entry name" value="HET"/>
    <property type="match status" value="1"/>
</dbReference>
<accession>A0A4Z1NGQ1</accession>
<feature type="domain" description="Heterokaryon incompatibility" evidence="1">
    <location>
        <begin position="64"/>
        <end position="212"/>
    </location>
</feature>
<dbReference type="InterPro" id="IPR010730">
    <property type="entry name" value="HET"/>
</dbReference>
<name>A0A4Z1NGQ1_9PEZI</name>
<protein>
    <recommendedName>
        <fullName evidence="1">Heterokaryon incompatibility domain-containing protein</fullName>
    </recommendedName>
</protein>
<comment type="caution">
    <text evidence="2">The sequence shown here is derived from an EMBL/GenBank/DDBJ whole genome shotgun (WGS) entry which is preliminary data.</text>
</comment>
<organism evidence="2 3">
    <name type="scientific">Venturia nashicola</name>
    <dbReference type="NCBI Taxonomy" id="86259"/>
    <lineage>
        <taxon>Eukaryota</taxon>
        <taxon>Fungi</taxon>
        <taxon>Dikarya</taxon>
        <taxon>Ascomycota</taxon>
        <taxon>Pezizomycotina</taxon>
        <taxon>Dothideomycetes</taxon>
        <taxon>Pleosporomycetidae</taxon>
        <taxon>Venturiales</taxon>
        <taxon>Venturiaceae</taxon>
        <taxon>Venturia</taxon>
    </lineage>
</organism>